<proteinExistence type="predicted"/>
<accession>A0A9D3V6C8</accession>
<comment type="caution">
    <text evidence="1">The sequence shown here is derived from an EMBL/GenBank/DDBJ whole genome shotgun (WGS) entry which is preliminary data.</text>
</comment>
<organism evidence="1 2">
    <name type="scientific">Gossypium stocksii</name>
    <dbReference type="NCBI Taxonomy" id="47602"/>
    <lineage>
        <taxon>Eukaryota</taxon>
        <taxon>Viridiplantae</taxon>
        <taxon>Streptophyta</taxon>
        <taxon>Embryophyta</taxon>
        <taxon>Tracheophyta</taxon>
        <taxon>Spermatophyta</taxon>
        <taxon>Magnoliopsida</taxon>
        <taxon>eudicotyledons</taxon>
        <taxon>Gunneridae</taxon>
        <taxon>Pentapetalae</taxon>
        <taxon>rosids</taxon>
        <taxon>malvids</taxon>
        <taxon>Malvales</taxon>
        <taxon>Malvaceae</taxon>
        <taxon>Malvoideae</taxon>
        <taxon>Gossypium</taxon>
    </lineage>
</organism>
<dbReference type="EMBL" id="JAIQCV010000008">
    <property type="protein sequence ID" value="KAH1072971.1"/>
    <property type="molecule type" value="Genomic_DNA"/>
</dbReference>
<name>A0A9D3V6C8_9ROSI</name>
<sequence>MVSFTRNMPRMRLGLSCVGLRNKVQLGSMCGRSMNSCSKFFIKMRMRHFLLYKWLKSWVKPELQHQGVKELTKVMIVAEPLIELVPRNKFESSKLKEKGNGKGDEEG</sequence>
<dbReference type="Proteomes" id="UP000828251">
    <property type="component" value="Unassembled WGS sequence"/>
</dbReference>
<dbReference type="AlphaFoldDB" id="A0A9D3V6C8"/>
<gene>
    <name evidence="1" type="ORF">J1N35_025299</name>
</gene>
<protein>
    <submittedName>
        <fullName evidence="1">Uncharacterized protein</fullName>
    </submittedName>
</protein>
<reference evidence="1 2" key="1">
    <citation type="journal article" date="2021" name="Plant Biotechnol. J.">
        <title>Multi-omics assisted identification of the key and species-specific regulatory components of drought-tolerant mechanisms in Gossypium stocksii.</title>
        <authorList>
            <person name="Yu D."/>
            <person name="Ke L."/>
            <person name="Zhang D."/>
            <person name="Wu Y."/>
            <person name="Sun Y."/>
            <person name="Mei J."/>
            <person name="Sun J."/>
            <person name="Sun Y."/>
        </authorList>
    </citation>
    <scope>NUCLEOTIDE SEQUENCE [LARGE SCALE GENOMIC DNA]</scope>
    <source>
        <strain evidence="2">cv. E1</strain>
        <tissue evidence="1">Leaf</tissue>
    </source>
</reference>
<evidence type="ECO:0000313" key="2">
    <source>
        <dbReference type="Proteomes" id="UP000828251"/>
    </source>
</evidence>
<keyword evidence="2" id="KW-1185">Reference proteome</keyword>
<evidence type="ECO:0000313" key="1">
    <source>
        <dbReference type="EMBL" id="KAH1072971.1"/>
    </source>
</evidence>